<organism evidence="2 3">
    <name type="scientific">Cyclotella atomus</name>
    <dbReference type="NCBI Taxonomy" id="382360"/>
    <lineage>
        <taxon>Eukaryota</taxon>
        <taxon>Sar</taxon>
        <taxon>Stramenopiles</taxon>
        <taxon>Ochrophyta</taxon>
        <taxon>Bacillariophyta</taxon>
        <taxon>Coscinodiscophyceae</taxon>
        <taxon>Thalassiosirophycidae</taxon>
        <taxon>Stephanodiscales</taxon>
        <taxon>Stephanodiscaceae</taxon>
        <taxon>Cyclotella</taxon>
    </lineage>
</organism>
<accession>A0ABD3PYK5</accession>
<dbReference type="PANTHER" id="PTHR11220">
    <property type="entry name" value="HEME-BINDING PROTEIN-RELATED"/>
    <property type="match status" value="1"/>
</dbReference>
<evidence type="ECO:0000313" key="2">
    <source>
        <dbReference type="EMBL" id="KAL3791205.1"/>
    </source>
</evidence>
<dbReference type="SUPFAM" id="SSF55136">
    <property type="entry name" value="Probable bacterial effector-binding domain"/>
    <property type="match status" value="1"/>
</dbReference>
<dbReference type="Proteomes" id="UP001530400">
    <property type="component" value="Unassembled WGS sequence"/>
</dbReference>
<keyword evidence="3" id="KW-1185">Reference proteome</keyword>
<reference evidence="2 3" key="1">
    <citation type="submission" date="2024-10" db="EMBL/GenBank/DDBJ databases">
        <title>Updated reference genomes for cyclostephanoid diatoms.</title>
        <authorList>
            <person name="Roberts W.R."/>
            <person name="Alverson A.J."/>
        </authorList>
    </citation>
    <scope>NUCLEOTIDE SEQUENCE [LARGE SCALE GENOMIC DNA]</scope>
    <source>
        <strain evidence="2 3">AJA010-31</strain>
    </source>
</reference>
<evidence type="ECO:0000313" key="3">
    <source>
        <dbReference type="Proteomes" id="UP001530400"/>
    </source>
</evidence>
<dbReference type="EMBL" id="JALLPJ020000470">
    <property type="protein sequence ID" value="KAL3791205.1"/>
    <property type="molecule type" value="Genomic_DNA"/>
</dbReference>
<dbReference type="PANTHER" id="PTHR11220:SF58">
    <property type="entry name" value="SOUL HEME-BINDING FAMILY PROTEIN"/>
    <property type="match status" value="1"/>
</dbReference>
<dbReference type="Gene3D" id="3.20.80.10">
    <property type="entry name" value="Regulatory factor, effector binding domain"/>
    <property type="match status" value="1"/>
</dbReference>
<comment type="caution">
    <text evidence="2">The sequence shown here is derived from an EMBL/GenBank/DDBJ whole genome shotgun (WGS) entry which is preliminary data.</text>
</comment>
<name>A0ABD3PYK5_9STRA</name>
<evidence type="ECO:0008006" key="4">
    <source>
        <dbReference type="Google" id="ProtNLM"/>
    </source>
</evidence>
<gene>
    <name evidence="2" type="ORF">ACHAWO_013636</name>
</gene>
<dbReference type="InterPro" id="IPR006917">
    <property type="entry name" value="SOUL_heme-bd"/>
</dbReference>
<protein>
    <recommendedName>
        <fullName evidence="4">SOUL heme-binding protein</fullName>
    </recommendedName>
</protein>
<dbReference type="AlphaFoldDB" id="A0ABD3PYK5"/>
<sequence>MSYLGMIFGKIGVEEPAFELLLTRVLSSPQTPYEIRKYGKRYAIETTMSSSDKTSSPFMRLAGYIGVTKSPENAKNEAIAMTAPVAMDKNHESGMKTMKFILPSSYDDMSKIPQPTNAESVHVKEIAPAVGAVHQFSGTFDENKCHEKVRSLAAQLLIDGVDLPKGEDGLVALDKIKYEWWGFNPPFTLPFLRRNEVWIELDDKQVEKLIASQKKE</sequence>
<comment type="similarity">
    <text evidence="1">Belongs to the HEBP family.</text>
</comment>
<evidence type="ECO:0000256" key="1">
    <source>
        <dbReference type="ARBA" id="ARBA00009817"/>
    </source>
</evidence>
<proteinExistence type="inferred from homology"/>
<dbReference type="Pfam" id="PF04832">
    <property type="entry name" value="SOUL"/>
    <property type="match status" value="1"/>
</dbReference>
<dbReference type="InterPro" id="IPR011256">
    <property type="entry name" value="Reg_factor_effector_dom_sf"/>
</dbReference>